<dbReference type="PANTHER" id="PTHR11804">
    <property type="entry name" value="PROTEASE M3 THIMET OLIGOPEPTIDASE-RELATED"/>
    <property type="match status" value="1"/>
</dbReference>
<dbReference type="GO" id="GO:0046872">
    <property type="term" value="F:metal ion binding"/>
    <property type="evidence" value="ECO:0007669"/>
    <property type="project" value="UniProtKB-UniRule"/>
</dbReference>
<proteinExistence type="inferred from homology"/>
<evidence type="ECO:0000256" key="6">
    <source>
        <dbReference type="ARBA" id="ARBA00023049"/>
    </source>
</evidence>
<evidence type="ECO:0000256" key="4">
    <source>
        <dbReference type="ARBA" id="ARBA00022801"/>
    </source>
</evidence>
<keyword evidence="2 7" id="KW-0645">Protease</keyword>
<keyword evidence="5 7" id="KW-0862">Zinc</keyword>
<keyword evidence="6 7" id="KW-0482">Metalloprotease</keyword>
<evidence type="ECO:0000259" key="8">
    <source>
        <dbReference type="Pfam" id="PF01432"/>
    </source>
</evidence>
<dbReference type="GO" id="GO:0006518">
    <property type="term" value="P:peptide metabolic process"/>
    <property type="evidence" value="ECO:0007669"/>
    <property type="project" value="TreeGrafter"/>
</dbReference>
<comment type="caution">
    <text evidence="9">The sequence shown here is derived from an EMBL/GenBank/DDBJ whole genome shotgun (WGS) entry which is preliminary data.</text>
</comment>
<dbReference type="PANTHER" id="PTHR11804:SF84">
    <property type="entry name" value="SACCHAROLYSIN"/>
    <property type="match status" value="1"/>
</dbReference>
<protein>
    <submittedName>
        <fullName evidence="9">Thimet oligopeptidase</fullName>
        <ecNumber evidence="9">3.4.24.15</ecNumber>
    </submittedName>
</protein>
<evidence type="ECO:0000256" key="3">
    <source>
        <dbReference type="ARBA" id="ARBA00022723"/>
    </source>
</evidence>
<dbReference type="InterPro" id="IPR024077">
    <property type="entry name" value="Neurolysin/TOP_dom2"/>
</dbReference>
<dbReference type="Pfam" id="PF01432">
    <property type="entry name" value="Peptidase_M3"/>
    <property type="match status" value="2"/>
</dbReference>
<keyword evidence="4 7" id="KW-0378">Hydrolase</keyword>
<dbReference type="GO" id="GO:0004222">
    <property type="term" value="F:metalloendopeptidase activity"/>
    <property type="evidence" value="ECO:0007669"/>
    <property type="project" value="InterPro"/>
</dbReference>
<dbReference type="Proteomes" id="UP000535511">
    <property type="component" value="Unassembled WGS sequence"/>
</dbReference>
<comment type="cofactor">
    <cofactor evidence="7">
        <name>Zn(2+)</name>
        <dbReference type="ChEBI" id="CHEBI:29105"/>
    </cofactor>
    <text evidence="7">Binds 1 zinc ion.</text>
</comment>
<keyword evidence="10" id="KW-1185">Reference proteome</keyword>
<dbReference type="CDD" id="cd06455">
    <property type="entry name" value="M3A_TOP"/>
    <property type="match status" value="1"/>
</dbReference>
<evidence type="ECO:0000256" key="2">
    <source>
        <dbReference type="ARBA" id="ARBA00022670"/>
    </source>
</evidence>
<dbReference type="AlphaFoldDB" id="A0A7Y9JA78"/>
<dbReference type="Gene3D" id="1.10.1370.10">
    <property type="entry name" value="Neurolysin, domain 3"/>
    <property type="match status" value="1"/>
</dbReference>
<dbReference type="GO" id="GO:0006508">
    <property type="term" value="P:proteolysis"/>
    <property type="evidence" value="ECO:0007669"/>
    <property type="project" value="UniProtKB-KW"/>
</dbReference>
<evidence type="ECO:0000256" key="7">
    <source>
        <dbReference type="RuleBase" id="RU003435"/>
    </source>
</evidence>
<name>A0A7Y9JA78_9ACTN</name>
<dbReference type="InterPro" id="IPR024080">
    <property type="entry name" value="Neurolysin/TOP_N"/>
</dbReference>
<dbReference type="EMBL" id="JACCBG010000001">
    <property type="protein sequence ID" value="NYD40089.1"/>
    <property type="molecule type" value="Genomic_DNA"/>
</dbReference>
<dbReference type="SUPFAM" id="SSF55486">
    <property type="entry name" value="Metalloproteases ('zincins'), catalytic domain"/>
    <property type="match status" value="1"/>
</dbReference>
<dbReference type="InterPro" id="IPR045090">
    <property type="entry name" value="Pept_M3A_M3B"/>
</dbReference>
<comment type="similarity">
    <text evidence="1 7">Belongs to the peptidase M3 family.</text>
</comment>
<gene>
    <name evidence="9" type="ORF">BJZ21_000172</name>
</gene>
<sequence>MTQTPLPEHPPTAEPAPLALPDAAGARAWVEARTAEGFARVRELVARLREARPADPLTVLRSWDEVSLALSDVAAVGSLWANVHPLLEVRTACERAEVEADRLGTELRQDRGLYDVFAALDPAGLDPEAARLLDKTLQDFRRAGVDRDHATRARLAQIEERLTELVQDFGRTIRDDVRRVRVPADRLAGMPQDWLDAHPADADGLVTVTTDYPDAVPVRMFVHDPQVRRDVTVAFLQRGWPANEPLLTELVALRHELATLVGFPDWASYDAEVKMIGAGARIPEFIDRIAAAAEEPMRRDLDVVLERYRRDVPGATTIDAADAGYYEELVRKEQLDVDAQQVRTYFDFAKVRQGLLDVTGRLFGLRWVEVPDAPVWHEDVTVYDVYDESDLHDGADPDSAVPGERAQPASRRIGRIHLDLHPREGKYKHAAQFTLADGLVGRQLSEGALVCNFPRGLMEHSDVVTLFHEFGHLVHHVLAGRARWTRFSGVATEWDFVEAPSQMLEEWAWDAGVLRGFATDAAGEPIPAELVERMRAADDFGKGYQARQQMFYAAMSYWFHTDRPADLTGRMVELQQRYSPYAWIEGTHMFASFGHLGGYSSAYYTYMWSLVIAKDLFSAFDPGDLFAPEVALRYRHKVLAPGGSRDAADLVEDFLGRPYTFDAYAAWLAR</sequence>
<dbReference type="Gene3D" id="1.20.1050.40">
    <property type="entry name" value="Endopeptidase. Chain P, domain 1"/>
    <property type="match status" value="1"/>
</dbReference>
<organism evidence="9 10">
    <name type="scientific">Nocardioides panaciterrulae</name>
    <dbReference type="NCBI Taxonomy" id="661492"/>
    <lineage>
        <taxon>Bacteria</taxon>
        <taxon>Bacillati</taxon>
        <taxon>Actinomycetota</taxon>
        <taxon>Actinomycetes</taxon>
        <taxon>Propionibacteriales</taxon>
        <taxon>Nocardioidaceae</taxon>
        <taxon>Nocardioides</taxon>
    </lineage>
</organism>
<reference evidence="9 10" key="1">
    <citation type="submission" date="2020-07" db="EMBL/GenBank/DDBJ databases">
        <title>Sequencing the genomes of 1000 actinobacteria strains.</title>
        <authorList>
            <person name="Klenk H.-P."/>
        </authorList>
    </citation>
    <scope>NUCLEOTIDE SEQUENCE [LARGE SCALE GENOMIC DNA]</scope>
    <source>
        <strain evidence="9 10">DSM 21350</strain>
    </source>
</reference>
<keyword evidence="3 7" id="KW-0479">Metal-binding</keyword>
<evidence type="ECO:0000256" key="1">
    <source>
        <dbReference type="ARBA" id="ARBA00006040"/>
    </source>
</evidence>
<dbReference type="EC" id="3.4.24.15" evidence="9"/>
<dbReference type="RefSeq" id="WP_343051884.1">
    <property type="nucleotide sequence ID" value="NZ_JACCBG010000001.1"/>
</dbReference>
<evidence type="ECO:0000313" key="9">
    <source>
        <dbReference type="EMBL" id="NYD40089.1"/>
    </source>
</evidence>
<evidence type="ECO:0000313" key="10">
    <source>
        <dbReference type="Proteomes" id="UP000535511"/>
    </source>
</evidence>
<dbReference type="InterPro" id="IPR024079">
    <property type="entry name" value="MetalloPept_cat_dom_sf"/>
</dbReference>
<accession>A0A7Y9JA78</accession>
<feature type="domain" description="Peptidase M3A/M3B catalytic" evidence="8">
    <location>
        <begin position="411"/>
        <end position="664"/>
    </location>
</feature>
<dbReference type="InterPro" id="IPR001567">
    <property type="entry name" value="Pept_M3A_M3B_dom"/>
</dbReference>
<feature type="domain" description="Peptidase M3A/M3B catalytic" evidence="8">
    <location>
        <begin position="223"/>
        <end position="389"/>
    </location>
</feature>
<dbReference type="Gene3D" id="3.40.390.10">
    <property type="entry name" value="Collagenase (Catalytic Domain)"/>
    <property type="match status" value="1"/>
</dbReference>
<evidence type="ECO:0000256" key="5">
    <source>
        <dbReference type="ARBA" id="ARBA00022833"/>
    </source>
</evidence>